<evidence type="ECO:0000256" key="3">
    <source>
        <dbReference type="ARBA" id="ARBA00022553"/>
    </source>
</evidence>
<dbReference type="PANTHER" id="PTHR43304:SF1">
    <property type="entry name" value="PAC DOMAIN-CONTAINING PROTEIN"/>
    <property type="match status" value="1"/>
</dbReference>
<evidence type="ECO:0000259" key="11">
    <source>
        <dbReference type="PROSITE" id="PS50113"/>
    </source>
</evidence>
<feature type="coiled-coil region" evidence="7">
    <location>
        <begin position="134"/>
        <end position="193"/>
    </location>
</feature>
<dbReference type="PRINTS" id="PR00344">
    <property type="entry name" value="BCTRLSENSOR"/>
</dbReference>
<dbReference type="Gene3D" id="3.30.565.10">
    <property type="entry name" value="Histidine kinase-like ATPase, C-terminal domain"/>
    <property type="match status" value="1"/>
</dbReference>
<dbReference type="PANTHER" id="PTHR43304">
    <property type="entry name" value="PHYTOCHROME-LIKE PROTEIN CPH1"/>
    <property type="match status" value="1"/>
</dbReference>
<dbReference type="SUPFAM" id="SSF55874">
    <property type="entry name" value="ATPase domain of HSP90 chaperone/DNA topoisomerase II/histidine kinase"/>
    <property type="match status" value="1"/>
</dbReference>
<dbReference type="Gene3D" id="3.30.450.20">
    <property type="entry name" value="PAS domain"/>
    <property type="match status" value="2"/>
</dbReference>
<evidence type="ECO:0000256" key="1">
    <source>
        <dbReference type="ARBA" id="ARBA00000085"/>
    </source>
</evidence>
<keyword evidence="13" id="KW-1185">Reference proteome</keyword>
<dbReference type="SUPFAM" id="SSF55785">
    <property type="entry name" value="PYP-like sensor domain (PAS domain)"/>
    <property type="match status" value="2"/>
</dbReference>
<dbReference type="SUPFAM" id="SSF47384">
    <property type="entry name" value="Homodimeric domain of signal transducing histidine kinase"/>
    <property type="match status" value="1"/>
</dbReference>
<keyword evidence="7" id="KW-0175">Coiled coil</keyword>
<dbReference type="EC" id="2.7.13.3" evidence="2"/>
<evidence type="ECO:0000256" key="2">
    <source>
        <dbReference type="ARBA" id="ARBA00012438"/>
    </source>
</evidence>
<comment type="catalytic activity">
    <reaction evidence="1">
        <text>ATP + protein L-histidine = ADP + protein N-phospho-L-histidine.</text>
        <dbReference type="EC" id="2.7.13.3"/>
    </reaction>
</comment>
<dbReference type="InterPro" id="IPR005467">
    <property type="entry name" value="His_kinase_dom"/>
</dbReference>
<reference evidence="12 13" key="1">
    <citation type="submission" date="2022-04" db="EMBL/GenBank/DDBJ databases">
        <title>Positive selection, recombination, and allopatry shape intraspecific diversity of widespread and dominant cyanobacteria.</title>
        <authorList>
            <person name="Wei J."/>
            <person name="Shu W."/>
            <person name="Hu C."/>
        </authorList>
    </citation>
    <scope>NUCLEOTIDE SEQUENCE [LARGE SCALE GENOMIC DNA]</scope>
    <source>
        <strain evidence="12 13">DQ-A4</strain>
    </source>
</reference>
<feature type="domain" description="PAC" evidence="11">
    <location>
        <begin position="405"/>
        <end position="457"/>
    </location>
</feature>
<dbReference type="InterPro" id="IPR004358">
    <property type="entry name" value="Sig_transdc_His_kin-like_C"/>
</dbReference>
<comment type="caution">
    <text evidence="12">The sequence shown here is derived from an EMBL/GenBank/DDBJ whole genome shotgun (WGS) entry which is preliminary data.</text>
</comment>
<evidence type="ECO:0000256" key="6">
    <source>
        <dbReference type="ARBA" id="ARBA00023012"/>
    </source>
</evidence>
<dbReference type="Pfam" id="PF02518">
    <property type="entry name" value="HATPase_c"/>
    <property type="match status" value="1"/>
</dbReference>
<keyword evidence="5" id="KW-0418">Kinase</keyword>
<feature type="transmembrane region" description="Helical" evidence="8">
    <location>
        <begin position="27"/>
        <end position="51"/>
    </location>
</feature>
<dbReference type="InterPro" id="IPR000700">
    <property type="entry name" value="PAS-assoc_C"/>
</dbReference>
<accession>A0ABV0K676</accession>
<gene>
    <name evidence="12" type="ORF">NC992_15380</name>
</gene>
<proteinExistence type="predicted"/>
<dbReference type="Pfam" id="PF00512">
    <property type="entry name" value="HisKA"/>
    <property type="match status" value="1"/>
</dbReference>
<dbReference type="InterPro" id="IPR035965">
    <property type="entry name" value="PAS-like_dom_sf"/>
</dbReference>
<dbReference type="InterPro" id="IPR036097">
    <property type="entry name" value="HisK_dim/P_sf"/>
</dbReference>
<evidence type="ECO:0000259" key="9">
    <source>
        <dbReference type="PROSITE" id="PS50109"/>
    </source>
</evidence>
<organism evidence="12 13">
    <name type="scientific">Leptolyngbya subtilissima DQ-A4</name>
    <dbReference type="NCBI Taxonomy" id="2933933"/>
    <lineage>
        <taxon>Bacteria</taxon>
        <taxon>Bacillati</taxon>
        <taxon>Cyanobacteriota</taxon>
        <taxon>Cyanophyceae</taxon>
        <taxon>Leptolyngbyales</taxon>
        <taxon>Leptolyngbyaceae</taxon>
        <taxon>Leptolyngbya group</taxon>
        <taxon>Leptolyngbya</taxon>
    </lineage>
</organism>
<dbReference type="RefSeq" id="WP_190703501.1">
    <property type="nucleotide sequence ID" value="NZ_JAMPKX010000007.1"/>
</dbReference>
<dbReference type="InterPro" id="IPR003661">
    <property type="entry name" value="HisK_dim/P_dom"/>
</dbReference>
<dbReference type="SMART" id="SM00387">
    <property type="entry name" value="HATPase_c"/>
    <property type="match status" value="1"/>
</dbReference>
<evidence type="ECO:0000313" key="12">
    <source>
        <dbReference type="EMBL" id="MEP0948265.1"/>
    </source>
</evidence>
<dbReference type="Proteomes" id="UP001482513">
    <property type="component" value="Unassembled WGS sequence"/>
</dbReference>
<dbReference type="PROSITE" id="PS50112">
    <property type="entry name" value="PAS"/>
    <property type="match status" value="2"/>
</dbReference>
<dbReference type="InterPro" id="IPR003594">
    <property type="entry name" value="HATPase_dom"/>
</dbReference>
<feature type="domain" description="PAS" evidence="10">
    <location>
        <begin position="204"/>
        <end position="276"/>
    </location>
</feature>
<dbReference type="InterPro" id="IPR036890">
    <property type="entry name" value="HATPase_C_sf"/>
</dbReference>
<dbReference type="PROSITE" id="PS50109">
    <property type="entry name" value="HIS_KIN"/>
    <property type="match status" value="1"/>
</dbReference>
<evidence type="ECO:0000256" key="4">
    <source>
        <dbReference type="ARBA" id="ARBA00022679"/>
    </source>
</evidence>
<feature type="domain" description="PAC" evidence="11">
    <location>
        <begin position="279"/>
        <end position="331"/>
    </location>
</feature>
<feature type="domain" description="PAS" evidence="10">
    <location>
        <begin position="332"/>
        <end position="402"/>
    </location>
</feature>
<feature type="transmembrane region" description="Helical" evidence="8">
    <location>
        <begin position="63"/>
        <end position="86"/>
    </location>
</feature>
<evidence type="ECO:0000313" key="13">
    <source>
        <dbReference type="Proteomes" id="UP001482513"/>
    </source>
</evidence>
<dbReference type="SMART" id="SM00086">
    <property type="entry name" value="PAC"/>
    <property type="match status" value="2"/>
</dbReference>
<feature type="domain" description="Histidine kinase" evidence="9">
    <location>
        <begin position="489"/>
        <end position="708"/>
    </location>
</feature>
<dbReference type="Gene3D" id="2.10.70.100">
    <property type="match status" value="1"/>
</dbReference>
<protein>
    <recommendedName>
        <fullName evidence="2">histidine kinase</fullName>
        <ecNumber evidence="2">2.7.13.3</ecNumber>
    </recommendedName>
</protein>
<name>A0ABV0K676_9CYAN</name>
<keyword evidence="8" id="KW-1133">Transmembrane helix</keyword>
<dbReference type="Gene3D" id="1.10.287.130">
    <property type="match status" value="1"/>
</dbReference>
<evidence type="ECO:0000256" key="8">
    <source>
        <dbReference type="SAM" id="Phobius"/>
    </source>
</evidence>
<evidence type="ECO:0000256" key="7">
    <source>
        <dbReference type="SAM" id="Coils"/>
    </source>
</evidence>
<dbReference type="Pfam" id="PF13426">
    <property type="entry name" value="PAS_9"/>
    <property type="match status" value="1"/>
</dbReference>
<keyword evidence="8" id="KW-0472">Membrane</keyword>
<dbReference type="CDD" id="cd00130">
    <property type="entry name" value="PAS"/>
    <property type="match status" value="2"/>
</dbReference>
<keyword evidence="3" id="KW-0597">Phosphoprotein</keyword>
<dbReference type="InterPro" id="IPR058544">
    <property type="entry name" value="ETR1_N"/>
</dbReference>
<keyword evidence="8" id="KW-0812">Transmembrane</keyword>
<dbReference type="SMART" id="SM00388">
    <property type="entry name" value="HisKA"/>
    <property type="match status" value="1"/>
</dbReference>
<evidence type="ECO:0000259" key="10">
    <source>
        <dbReference type="PROSITE" id="PS50112"/>
    </source>
</evidence>
<dbReference type="PROSITE" id="PS50113">
    <property type="entry name" value="PAC"/>
    <property type="match status" value="2"/>
</dbReference>
<dbReference type="SMART" id="SM00091">
    <property type="entry name" value="PAS"/>
    <property type="match status" value="2"/>
</dbReference>
<dbReference type="CDD" id="cd00082">
    <property type="entry name" value="HisKA"/>
    <property type="match status" value="1"/>
</dbReference>
<dbReference type="Pfam" id="PF08447">
    <property type="entry name" value="PAS_3"/>
    <property type="match status" value="1"/>
</dbReference>
<dbReference type="InterPro" id="IPR001610">
    <property type="entry name" value="PAC"/>
</dbReference>
<dbReference type="NCBIfam" id="TIGR00229">
    <property type="entry name" value="sensory_box"/>
    <property type="match status" value="2"/>
</dbReference>
<keyword evidence="6" id="KW-0902">Two-component regulatory system</keyword>
<sequence>MVEYWQSLLSGPYIPHGHCYLWQPGLVWLHLLSDALIALSYWMIAGALVYFVKRRPDVPFRPLFWLFATFIAACGATHLLAVWTLWFPTYWVSGTMKALTALVSLATAMELVPRLPSALALPNATQLMDMNRALQDEIGDRKQAEASLRTAEQEVRQLNQTLEDRVQRRTAQLEEAKQQIETLLEQERQARITLQSTTTNLQETAERLNLALSAAQMGSWDWQLDTNIQVWSPQTERIMGFEPGTVSHTAEVWAERVHPEDLPRIQALVEDAIATQTEFVGQYRMHWPDDTWHWVSVYGRVVSVKDGRAQRLVGVVQDITVAKQAELDLQASERRFRAVFEQAAVGMARLDWQGHWIQVNQKFCDILGYRPEELINRSFQSITYEADRQQDEYYYQQLLTEHTPCQFEKRYLRKDGTPLWTLVTASVESDEADRPLAFIAIVEDIEDRKAAQEELLHRADEMANTNLMLAHTTAMLEQRNAELDQFAYVASHDLKAPLRAISNLADWIGEDLEGQIPAENRRQLDLLRSRVQRMEALINGLLEYSRVGRRQRSMVAVDLNLLLDNVIDSLDPPEQFRVEVPTDLPTLYSHKTALGQVFANLINNAIKHHHCAGEACPEGDRGTVRITWQDQGQWLEFAIADDGPGIAPQYHDKIFTIFQTLKARDDFESTGVGLAVVKKIVEAENGRVWLTSAVGEGTTFYFTWPFIKTPPAQVNEDPAGPNS</sequence>
<dbReference type="InterPro" id="IPR000014">
    <property type="entry name" value="PAS"/>
</dbReference>
<evidence type="ECO:0000256" key="5">
    <source>
        <dbReference type="ARBA" id="ARBA00022777"/>
    </source>
</evidence>
<dbReference type="InterPro" id="IPR052162">
    <property type="entry name" value="Sensor_kinase/Photoreceptor"/>
</dbReference>
<dbReference type="Pfam" id="PF25487">
    <property type="entry name" value="ETR1_N"/>
    <property type="match status" value="1"/>
</dbReference>
<dbReference type="InterPro" id="IPR013655">
    <property type="entry name" value="PAS_fold_3"/>
</dbReference>
<dbReference type="EMBL" id="JAMPKX010000007">
    <property type="protein sequence ID" value="MEP0948265.1"/>
    <property type="molecule type" value="Genomic_DNA"/>
</dbReference>
<keyword evidence="4" id="KW-0808">Transferase</keyword>